<keyword evidence="2" id="KW-1185">Reference proteome</keyword>
<comment type="caution">
    <text evidence="1">The sequence shown here is derived from an EMBL/GenBank/DDBJ whole genome shotgun (WGS) entry which is preliminary data.</text>
</comment>
<evidence type="ECO:0000313" key="2">
    <source>
        <dbReference type="Proteomes" id="UP001497535"/>
    </source>
</evidence>
<proteinExistence type="predicted"/>
<dbReference type="Proteomes" id="UP001497535">
    <property type="component" value="Unassembled WGS sequence"/>
</dbReference>
<evidence type="ECO:0000313" key="1">
    <source>
        <dbReference type="EMBL" id="CAK5077036.1"/>
    </source>
</evidence>
<gene>
    <name evidence="1" type="ORF">MENTE1834_LOCUS23922</name>
</gene>
<accession>A0ACB0ZDJ9</accession>
<reference evidence="1" key="1">
    <citation type="submission" date="2023-11" db="EMBL/GenBank/DDBJ databases">
        <authorList>
            <person name="Poullet M."/>
        </authorList>
    </citation>
    <scope>NUCLEOTIDE SEQUENCE</scope>
    <source>
        <strain evidence="1">E1834</strain>
    </source>
</reference>
<dbReference type="EMBL" id="CAVMJV010000031">
    <property type="protein sequence ID" value="CAK5077036.1"/>
    <property type="molecule type" value="Genomic_DNA"/>
</dbReference>
<name>A0ACB0ZDJ9_MELEN</name>
<organism evidence="1 2">
    <name type="scientific">Meloidogyne enterolobii</name>
    <name type="common">Root-knot nematode worm</name>
    <name type="synonym">Meloidogyne mayaguensis</name>
    <dbReference type="NCBI Taxonomy" id="390850"/>
    <lineage>
        <taxon>Eukaryota</taxon>
        <taxon>Metazoa</taxon>
        <taxon>Ecdysozoa</taxon>
        <taxon>Nematoda</taxon>
        <taxon>Chromadorea</taxon>
        <taxon>Rhabditida</taxon>
        <taxon>Tylenchina</taxon>
        <taxon>Tylenchomorpha</taxon>
        <taxon>Tylenchoidea</taxon>
        <taxon>Meloidogynidae</taxon>
        <taxon>Meloidogyninae</taxon>
        <taxon>Meloidogyne</taxon>
    </lineage>
</organism>
<protein>
    <submittedName>
        <fullName evidence="1">Uncharacterized protein</fullName>
    </submittedName>
</protein>
<sequence>MIASRAADPSLRFCKSKRCFWKRGYGCRSTACSNAAQNVRHSLMSPPNVGRRTLSTLSAFNDDMVVCDGS</sequence>